<reference evidence="1" key="1">
    <citation type="journal article" date="2019" name="Mol. Phylogenet. Evol.">
        <title>Morphological evolution and classification of the red algal order Ceramiales inferred using plastid phylogenomics.</title>
        <authorList>
            <person name="Diaz-Tapia P."/>
            <person name="Pasella M.M."/>
            <person name="Verbruggen H."/>
            <person name="Maggs C.A."/>
        </authorList>
    </citation>
    <scope>NUCLEOTIDE SEQUENCE</scope>
    <source>
        <strain evidence="1">HV6547_1</strain>
    </source>
</reference>
<reference evidence="1" key="2">
    <citation type="submission" date="2019-04" db="EMBL/GenBank/DDBJ databases">
        <authorList>
            <person name="Pasella M."/>
        </authorList>
    </citation>
    <scope>NUCLEOTIDE SEQUENCE</scope>
    <source>
        <strain evidence="1">HV6547_1</strain>
    </source>
</reference>
<name>A0A4D6WPH0_9FLOR</name>
<dbReference type="AlphaFoldDB" id="A0A4D6WPH0"/>
<keyword evidence="1" id="KW-0934">Plastid</keyword>
<dbReference type="EMBL" id="MK814617">
    <property type="protein sequence ID" value="QCI05112.1"/>
    <property type="molecule type" value="Genomic_DNA"/>
</dbReference>
<dbReference type="InterPro" id="IPR029057">
    <property type="entry name" value="PRTase-like"/>
</dbReference>
<dbReference type="Gene3D" id="3.40.50.2020">
    <property type="match status" value="1"/>
</dbReference>
<proteinExistence type="predicted"/>
<gene>
    <name evidence="1" type="primary">upp</name>
</gene>
<organism evidence="1">
    <name type="scientific">Centroceras clavulatum</name>
    <dbReference type="NCBI Taxonomy" id="159503"/>
    <lineage>
        <taxon>Eukaryota</taxon>
        <taxon>Rhodophyta</taxon>
        <taxon>Florideophyceae</taxon>
        <taxon>Rhodymeniophycidae</taxon>
        <taxon>Ceramiales</taxon>
        <taxon>Ceramiaceae</taxon>
        <taxon>Centroceras</taxon>
    </lineage>
</organism>
<dbReference type="GO" id="GO:0016757">
    <property type="term" value="F:glycosyltransferase activity"/>
    <property type="evidence" value="ECO:0007669"/>
    <property type="project" value="UniProtKB-KW"/>
</dbReference>
<evidence type="ECO:0000313" key="1">
    <source>
        <dbReference type="EMBL" id="QCI05112.1"/>
    </source>
</evidence>
<geneLocation type="plastid" evidence="1"/>
<protein>
    <submittedName>
        <fullName evidence="1">Uracil phosphoribosyltransferase</fullName>
    </submittedName>
</protein>
<keyword evidence="1" id="KW-0808">Transferase</keyword>
<keyword evidence="1" id="KW-0328">Glycosyltransferase</keyword>
<accession>A0A4D6WPH0</accession>
<sequence length="185" mass="22218">MKLNIYILSHPIIQIFNKNIINSKKIKEKTDQSKITIFLLYEILRKIVKITNIYIYKMNYLQQFSVMDCEQKNYIVTDIVNNLNMLTEVSNTFPQTEIKHFSFNYENEWNLENFNNINDKTNIIILEKFLESNNILKLIKYFKEIKKIQEKQITITCITCSNQVLEKISQYYNDINIYTTHISYA</sequence>